<dbReference type="Proteomes" id="UP001220610">
    <property type="component" value="Chromosome"/>
</dbReference>
<organism evidence="1 2">
    <name type="scientific">Candidatus Pseudobacter hemicellulosilyticus</name>
    <dbReference type="NCBI Taxonomy" id="3121375"/>
    <lineage>
        <taxon>Bacteria</taxon>
        <taxon>Pseudomonadati</taxon>
        <taxon>Bacteroidota</taxon>
        <taxon>Chitinophagia</taxon>
        <taxon>Chitinophagales</taxon>
        <taxon>Chitinophagaceae</taxon>
        <taxon>Pseudobacter</taxon>
    </lineage>
</organism>
<reference evidence="1" key="1">
    <citation type="submission" date="2023-03" db="EMBL/GenBank/DDBJ databases">
        <title>Andean soil-derived lignocellulolytic bacterial consortium as a source of novel taxa and putative plastic-active enzymes.</title>
        <authorList>
            <person name="Diaz-Garcia L."/>
            <person name="Chuvochina M."/>
            <person name="Feuerriegel G."/>
            <person name="Bunk B."/>
            <person name="Sproer C."/>
            <person name="Streit W.R."/>
            <person name="Rodriguez L.M."/>
            <person name="Overmann J."/>
            <person name="Jimenez D.J."/>
        </authorList>
    </citation>
    <scope>NUCLEOTIDE SEQUENCE</scope>
    <source>
        <strain evidence="1">MAG 7</strain>
    </source>
</reference>
<evidence type="ECO:0000313" key="2">
    <source>
        <dbReference type="Proteomes" id="UP001220610"/>
    </source>
</evidence>
<dbReference type="Gene3D" id="2.180.10.10">
    <property type="entry name" value="RHS repeat-associated core"/>
    <property type="match status" value="1"/>
</dbReference>
<proteinExistence type="predicted"/>
<name>A0AAJ5WV16_9BACT</name>
<protein>
    <submittedName>
        <fullName evidence="1">Uncharacterized protein</fullName>
    </submittedName>
</protein>
<accession>A0AAJ5WV16</accession>
<sequence length="285" mass="32853">MKHYAIMLWLAMSIMVISCNKHDHVPFPKDARQVTEALKGGYPLRFQYNSQRLLTQLSMQFNPGIGPNVFFTYDQQKRPIRETDSASGYYNQYIYLGGKLVRVEKYTNLAGFLGQTSFTYDNRGRIIQKVGDATYYDYANYEYYGNSQNVKRTSYFDGSPTGTAASKGTLTAPTARASVIEEYTYDNKINPYSTIGNFPVIPFWVSDYWILVKYDPIPENNILTQKFYGRTDSTYFKFQEYSFTYGYDGKYPVTLNSSRTLFNPDGSPGWTENKTGGYTYDKLSW</sequence>
<dbReference type="EMBL" id="CP119311">
    <property type="protein sequence ID" value="WEK37681.1"/>
    <property type="molecule type" value="Genomic_DNA"/>
</dbReference>
<evidence type="ECO:0000313" key="1">
    <source>
        <dbReference type="EMBL" id="WEK37681.1"/>
    </source>
</evidence>
<dbReference type="AlphaFoldDB" id="A0AAJ5WV16"/>
<dbReference type="PROSITE" id="PS51257">
    <property type="entry name" value="PROKAR_LIPOPROTEIN"/>
    <property type="match status" value="1"/>
</dbReference>
<gene>
    <name evidence="1" type="ORF">P0Y53_09220</name>
</gene>